<dbReference type="OMA" id="YNWWSSA"/>
<dbReference type="InterPro" id="IPR001680">
    <property type="entry name" value="WD40_rpt"/>
</dbReference>
<name>A0A1U7YUF0_NELNU</name>
<evidence type="ECO:0000313" key="1">
    <source>
        <dbReference type="Proteomes" id="UP000189703"/>
    </source>
</evidence>
<dbReference type="STRING" id="4432.A0A1U7YUF0"/>
<dbReference type="SUPFAM" id="SSF50978">
    <property type="entry name" value="WD40 repeat-like"/>
    <property type="match status" value="1"/>
</dbReference>
<dbReference type="eggNOG" id="KOG0646">
    <property type="taxonomic scope" value="Eukaryota"/>
</dbReference>
<dbReference type="PROSITE" id="PS50294">
    <property type="entry name" value="WD_REPEATS_REGION"/>
    <property type="match status" value="2"/>
</dbReference>
<dbReference type="GO" id="GO:0006364">
    <property type="term" value="P:rRNA processing"/>
    <property type="evidence" value="ECO:0000318"/>
    <property type="project" value="GO_Central"/>
</dbReference>
<dbReference type="PANTHER" id="PTHR18763">
    <property type="entry name" value="WD-REPEAT PROTEIN 18"/>
    <property type="match status" value="1"/>
</dbReference>
<accession>A0A1U7YUF0</accession>
<reference evidence="2" key="1">
    <citation type="submission" date="2025-08" db="UniProtKB">
        <authorList>
            <consortium name="RefSeq"/>
        </authorList>
    </citation>
    <scope>IDENTIFICATION</scope>
</reference>
<dbReference type="AlphaFoldDB" id="A0A1U7YUF0"/>
<dbReference type="Pfam" id="PF00400">
    <property type="entry name" value="WD40"/>
    <property type="match status" value="3"/>
</dbReference>
<dbReference type="GO" id="GO:0006261">
    <property type="term" value="P:DNA-templated DNA replication"/>
    <property type="evidence" value="ECO:0000318"/>
    <property type="project" value="GO_Central"/>
</dbReference>
<dbReference type="OrthoDB" id="756370at2759"/>
<dbReference type="GO" id="GO:0120330">
    <property type="term" value="C:rixosome complex"/>
    <property type="evidence" value="ECO:0000318"/>
    <property type="project" value="GO_Central"/>
</dbReference>
<dbReference type="PROSITE" id="PS00678">
    <property type="entry name" value="WD_REPEATS_1"/>
    <property type="match status" value="1"/>
</dbReference>
<dbReference type="RefSeq" id="XP_010243995.1">
    <property type="nucleotide sequence ID" value="XM_010245693.1"/>
</dbReference>
<dbReference type="InterPro" id="IPR015943">
    <property type="entry name" value="WD40/YVTN_repeat-like_dom_sf"/>
</dbReference>
<dbReference type="Proteomes" id="UP000189703">
    <property type="component" value="Unplaced"/>
</dbReference>
<dbReference type="PROSITE" id="PS50082">
    <property type="entry name" value="WD_REPEATS_2"/>
    <property type="match status" value="3"/>
</dbReference>
<dbReference type="GeneID" id="104587917"/>
<gene>
    <name evidence="2" type="primary">LOC104587917</name>
</gene>
<dbReference type="PANTHER" id="PTHR18763:SF3">
    <property type="entry name" value="OS09G0477800 PROTEIN"/>
    <property type="match status" value="1"/>
</dbReference>
<dbReference type="GO" id="GO:0005656">
    <property type="term" value="C:nuclear pre-replicative complex"/>
    <property type="evidence" value="ECO:0000318"/>
    <property type="project" value="GO_Central"/>
</dbReference>
<dbReference type="KEGG" id="nnu:104587917"/>
<dbReference type="InterPro" id="IPR036322">
    <property type="entry name" value="WD40_repeat_dom_sf"/>
</dbReference>
<protein>
    <submittedName>
        <fullName evidence="2">Protein ROOT INITIATION DEFECTIVE 3-like</fullName>
    </submittedName>
</protein>
<dbReference type="SMART" id="SM00320">
    <property type="entry name" value="WD40"/>
    <property type="match status" value="4"/>
</dbReference>
<evidence type="ECO:0000313" key="2">
    <source>
        <dbReference type="RefSeq" id="XP_010243995.1"/>
    </source>
</evidence>
<sequence length="424" mass="44661">MSLCSREILLSSSPDGPIMAYDASSGATLAHFTGSHSPRKGLALAGNTMIAASHISSDTALGSIHLYNWWSSSAFHHLPLPEPVAPLAATPDGLYLFSGGLSGYIHALLLPSGDLLRSFPAHSKPVSCLTINDDGSLLISGGDDGAIAVFPVLTLLDASAGDNFSSCQLTLHRFVGHASSVTSIISGTGGCGSIIVSCSLDCTCKLWSLAQGIHLRTLRFPCMIWGVAMDPTESTLYAGGSDGRVYVAMLKVASSSRQEVGRGSTELVAWTQEAAGGAITAVKMTNTGRNILTASEDGSIRIWEVERGGVIKVFGDGGGSVSDLVVAKGVYESCGRSVRFGAGSVESTGCWSLGFSGRELSRAMGNKVIEMEETLSEVVKDRRRAIGTLETAIGTYERLLELILKEAKEDDTENNGEKNEHDRR</sequence>
<keyword evidence="1" id="KW-1185">Reference proteome</keyword>
<proteinExistence type="predicted"/>
<dbReference type="Gene3D" id="2.130.10.10">
    <property type="entry name" value="YVTN repeat-like/Quinoprotein amine dehydrogenase"/>
    <property type="match status" value="2"/>
</dbReference>
<organism evidence="1 2">
    <name type="scientific">Nelumbo nucifera</name>
    <name type="common">Sacred lotus</name>
    <dbReference type="NCBI Taxonomy" id="4432"/>
    <lineage>
        <taxon>Eukaryota</taxon>
        <taxon>Viridiplantae</taxon>
        <taxon>Streptophyta</taxon>
        <taxon>Embryophyta</taxon>
        <taxon>Tracheophyta</taxon>
        <taxon>Spermatophyta</taxon>
        <taxon>Magnoliopsida</taxon>
        <taxon>Proteales</taxon>
        <taxon>Nelumbonaceae</taxon>
        <taxon>Nelumbo</taxon>
    </lineage>
</organism>
<dbReference type="InterPro" id="IPR045227">
    <property type="entry name" value="WDR18/Ipi3/RID3"/>
</dbReference>
<dbReference type="InterPro" id="IPR019775">
    <property type="entry name" value="WD40_repeat_CS"/>
</dbReference>